<feature type="transmembrane region" description="Helical" evidence="1">
    <location>
        <begin position="30"/>
        <end position="51"/>
    </location>
</feature>
<dbReference type="RefSeq" id="WP_161818923.1">
    <property type="nucleotide sequence ID" value="NZ_JAACJS010000015.1"/>
</dbReference>
<organism evidence="2 3">
    <name type="scientific">Sediminibacterium roseum</name>
    <dbReference type="NCBI Taxonomy" id="1978412"/>
    <lineage>
        <taxon>Bacteria</taxon>
        <taxon>Pseudomonadati</taxon>
        <taxon>Bacteroidota</taxon>
        <taxon>Chitinophagia</taxon>
        <taxon>Chitinophagales</taxon>
        <taxon>Chitinophagaceae</taxon>
        <taxon>Sediminibacterium</taxon>
    </lineage>
</organism>
<comment type="caution">
    <text evidence="2">The sequence shown here is derived from an EMBL/GenBank/DDBJ whole genome shotgun (WGS) entry which is preliminary data.</text>
</comment>
<gene>
    <name evidence="2" type="ORF">GWC95_11770</name>
</gene>
<accession>A0ABW9ZU02</accession>
<evidence type="ECO:0000256" key="1">
    <source>
        <dbReference type="SAM" id="Phobius"/>
    </source>
</evidence>
<evidence type="ECO:0000313" key="3">
    <source>
        <dbReference type="Proteomes" id="UP000753802"/>
    </source>
</evidence>
<keyword evidence="3" id="KW-1185">Reference proteome</keyword>
<keyword evidence="1" id="KW-1133">Transmembrane helix</keyword>
<evidence type="ECO:0000313" key="2">
    <source>
        <dbReference type="EMBL" id="NCI50605.1"/>
    </source>
</evidence>
<dbReference type="EMBL" id="JAACJS010000015">
    <property type="protein sequence ID" value="NCI50605.1"/>
    <property type="molecule type" value="Genomic_DNA"/>
</dbReference>
<sequence>MKYGLYFIILVMANVGRAAARKYLDPEGTFTGSLVEMCFTVIALTAFFSILGRFKKKVPGHNPQN</sequence>
<dbReference type="Proteomes" id="UP000753802">
    <property type="component" value="Unassembled WGS sequence"/>
</dbReference>
<reference evidence="2 3" key="1">
    <citation type="submission" date="2020-01" db="EMBL/GenBank/DDBJ databases">
        <title>Genome analysis.</title>
        <authorList>
            <person name="Wu S."/>
            <person name="Wang G."/>
        </authorList>
    </citation>
    <scope>NUCLEOTIDE SEQUENCE [LARGE SCALE GENOMIC DNA]</scope>
    <source>
        <strain evidence="2 3">SYL130</strain>
    </source>
</reference>
<proteinExistence type="predicted"/>
<keyword evidence="1" id="KW-0812">Transmembrane</keyword>
<keyword evidence="1" id="KW-0472">Membrane</keyword>
<protein>
    <submittedName>
        <fullName evidence="2">Uncharacterized protein</fullName>
    </submittedName>
</protein>
<name>A0ABW9ZU02_9BACT</name>